<feature type="transmembrane region" description="Helical" evidence="6">
    <location>
        <begin position="231"/>
        <end position="256"/>
    </location>
</feature>
<sequence length="367" mass="38588">MAVLPTHHLPRRMMQARVCFFLSTMSWRIWASLLLCASAALHVVGQESNVTVCVNDYRWSINSRGQTPCLVAAYLKTACGTPASVDAIPPDNHYLGPTFAQADPCMCSSVTYSVISACGGCQGRNFANWTTWSQNCPLVSLGSFPRPIPDGTEVPIWASINPVATNNTFDPVAAVQILSGFPLPTPSSVSLLPPATTTTRTSSTDTLGASTFTPSATDAPQTSEGGSRSNAGAIAGGVVGGLVFLAIVGLLVLWWFMRKRRNAVQKDLTFDSRALVGGSAMSQQTTGSPPDGPSPVPFSQSLYDTSDMHTYPGSPLTSAVYTHVPGSDVPGRRRSLESVSPSMIQLAASTGTPSTGQPRGFTGAAEL</sequence>
<evidence type="ECO:0000256" key="3">
    <source>
        <dbReference type="ARBA" id="ARBA00022989"/>
    </source>
</evidence>
<keyword evidence="4 6" id="KW-0472">Membrane</keyword>
<proteinExistence type="predicted"/>
<dbReference type="InterPro" id="IPR051694">
    <property type="entry name" value="Immunoregulatory_rcpt-like"/>
</dbReference>
<reference evidence="8 9" key="1">
    <citation type="submission" date="2020-01" db="EMBL/GenBank/DDBJ databases">
        <authorList>
            <person name="Gupta K D."/>
        </authorList>
    </citation>
    <scope>NUCLEOTIDE SEQUENCE [LARGE SCALE GENOMIC DNA]</scope>
</reference>
<dbReference type="Proteomes" id="UP000467700">
    <property type="component" value="Unassembled WGS sequence"/>
</dbReference>
<feature type="signal peptide" evidence="7">
    <location>
        <begin position="1"/>
        <end position="31"/>
    </location>
</feature>
<organism evidence="8 9">
    <name type="scientific">Cyclocybe aegerita</name>
    <name type="common">Black poplar mushroom</name>
    <name type="synonym">Agrocybe aegerita</name>
    <dbReference type="NCBI Taxonomy" id="1973307"/>
    <lineage>
        <taxon>Eukaryota</taxon>
        <taxon>Fungi</taxon>
        <taxon>Dikarya</taxon>
        <taxon>Basidiomycota</taxon>
        <taxon>Agaricomycotina</taxon>
        <taxon>Agaricomycetes</taxon>
        <taxon>Agaricomycetidae</taxon>
        <taxon>Agaricales</taxon>
        <taxon>Agaricineae</taxon>
        <taxon>Bolbitiaceae</taxon>
        <taxon>Cyclocybe</taxon>
    </lineage>
</organism>
<gene>
    <name evidence="8" type="ORF">AAE3_LOCUS13747</name>
</gene>
<evidence type="ECO:0000313" key="8">
    <source>
        <dbReference type="EMBL" id="CAA7271564.1"/>
    </source>
</evidence>
<evidence type="ECO:0000256" key="6">
    <source>
        <dbReference type="SAM" id="Phobius"/>
    </source>
</evidence>
<evidence type="ECO:0000256" key="5">
    <source>
        <dbReference type="SAM" id="MobiDB-lite"/>
    </source>
</evidence>
<feature type="region of interest" description="Disordered" evidence="5">
    <location>
        <begin position="279"/>
        <end position="309"/>
    </location>
</feature>
<dbReference type="PANTHER" id="PTHR15549">
    <property type="entry name" value="PAIRED IMMUNOGLOBULIN-LIKE TYPE 2 RECEPTOR"/>
    <property type="match status" value="1"/>
</dbReference>
<dbReference type="GO" id="GO:0071944">
    <property type="term" value="C:cell periphery"/>
    <property type="evidence" value="ECO:0007669"/>
    <property type="project" value="UniProtKB-ARBA"/>
</dbReference>
<comment type="subcellular location">
    <subcellularLocation>
        <location evidence="1">Membrane</location>
        <topology evidence="1">Single-pass membrane protein</topology>
    </subcellularLocation>
</comment>
<dbReference type="GO" id="GO:0016020">
    <property type="term" value="C:membrane"/>
    <property type="evidence" value="ECO:0007669"/>
    <property type="project" value="UniProtKB-SubCell"/>
</dbReference>
<feature type="compositionally biased region" description="Polar residues" evidence="5">
    <location>
        <begin position="347"/>
        <end position="357"/>
    </location>
</feature>
<evidence type="ECO:0000256" key="7">
    <source>
        <dbReference type="SAM" id="SignalP"/>
    </source>
</evidence>
<evidence type="ECO:0000256" key="1">
    <source>
        <dbReference type="ARBA" id="ARBA00004167"/>
    </source>
</evidence>
<dbReference type="AlphaFoldDB" id="A0A8S0XU52"/>
<dbReference type="EMBL" id="CACVBS010000112">
    <property type="protein sequence ID" value="CAA7271564.1"/>
    <property type="molecule type" value="Genomic_DNA"/>
</dbReference>
<evidence type="ECO:0000256" key="2">
    <source>
        <dbReference type="ARBA" id="ARBA00022692"/>
    </source>
</evidence>
<feature type="region of interest" description="Disordered" evidence="5">
    <location>
        <begin position="347"/>
        <end position="367"/>
    </location>
</feature>
<feature type="compositionally biased region" description="Low complexity" evidence="5">
    <location>
        <begin position="189"/>
        <end position="206"/>
    </location>
</feature>
<comment type="caution">
    <text evidence="8">The sequence shown here is derived from an EMBL/GenBank/DDBJ whole genome shotgun (WGS) entry which is preliminary data.</text>
</comment>
<keyword evidence="7" id="KW-0732">Signal</keyword>
<evidence type="ECO:0000256" key="4">
    <source>
        <dbReference type="ARBA" id="ARBA00023136"/>
    </source>
</evidence>
<protein>
    <submittedName>
        <fullName evidence="8">Uncharacterized protein</fullName>
    </submittedName>
</protein>
<dbReference type="PANTHER" id="PTHR15549:SF26">
    <property type="entry name" value="AXIAL BUDDING PATTERN PROTEIN 2-RELATED"/>
    <property type="match status" value="1"/>
</dbReference>
<name>A0A8S0XU52_CYCAE</name>
<accession>A0A8S0XU52</accession>
<evidence type="ECO:0000313" key="9">
    <source>
        <dbReference type="Proteomes" id="UP000467700"/>
    </source>
</evidence>
<dbReference type="OrthoDB" id="2576311at2759"/>
<feature type="chain" id="PRO_5035906555" evidence="7">
    <location>
        <begin position="32"/>
        <end position="367"/>
    </location>
</feature>
<feature type="region of interest" description="Disordered" evidence="5">
    <location>
        <begin position="189"/>
        <end position="228"/>
    </location>
</feature>
<keyword evidence="2 6" id="KW-0812">Transmembrane</keyword>
<keyword evidence="9" id="KW-1185">Reference proteome</keyword>
<feature type="compositionally biased region" description="Polar residues" evidence="5">
    <location>
        <begin position="207"/>
        <end position="228"/>
    </location>
</feature>
<keyword evidence="3 6" id="KW-1133">Transmembrane helix</keyword>